<sequence>MSGKFPRNTYTSFSQRYFSLRHTFIRHQTTIPHLSTSNLNNTVSKNSGLNINDKFNEFDLELNDLNSYEIFQNSQDRIFQSSEFRSLSLSKHGSLIQDDEIQNIQSDKIKFENSLEFLLDEEELNVNFVSDKETYTKKSKKGLNNSFKYAMQQNPGETKQLKKLRISQDYKVKNSCINEFYQSIIGNEKSIKDFNFSLPQFPIDLNLKTLKYYLIEVNAIDFTYDFNRYENIIYKQMDELLKNINKLDGLIDIEILHQFLKFFSNYPNEWKIFKIITKFEKMGIFPNRNTLHLLIYKLKDIKNTVYKKKILKLYLEIGIEKWKISPDLTTRILIHDCESPSKNRLALAKILINEGVDKSILEWSMYEDYIIIFINNSIEKGNKTQNFEKAIEHLTHLKLIDKKNLEIKRLFKIYIHSLTYMNQESSAINEILTTNKQDLVTTECWDIIIQRLLETKQIWSCFALVNILELKNGIEKRRIIFKILQNYKIIYDFFTKENIKKYNKSLLFCYIMMILQKKIDIETLPVSELINNILESNGPFKEEIYININKEFQNLKFWKSIDDSYNCYIFSLYLSCESNSNFIKRLWRVYDIEDQKIYAGDESIDPLLFPWM</sequence>
<accession>A0A9P7BDT0</accession>
<dbReference type="EMBL" id="PUHW01000302">
    <property type="protein sequence ID" value="KAG0687181.1"/>
    <property type="molecule type" value="Genomic_DNA"/>
</dbReference>
<dbReference type="AlphaFoldDB" id="A0A9P7BDT0"/>
<comment type="caution">
    <text evidence="1">The sequence shown here is derived from an EMBL/GenBank/DDBJ whole genome shotgun (WGS) entry which is preliminary data.</text>
</comment>
<organism evidence="1 2">
    <name type="scientific">Pichia californica</name>
    <dbReference type="NCBI Taxonomy" id="460514"/>
    <lineage>
        <taxon>Eukaryota</taxon>
        <taxon>Fungi</taxon>
        <taxon>Dikarya</taxon>
        <taxon>Ascomycota</taxon>
        <taxon>Saccharomycotina</taxon>
        <taxon>Pichiomycetes</taxon>
        <taxon>Pichiales</taxon>
        <taxon>Pichiaceae</taxon>
        <taxon>Pichia</taxon>
    </lineage>
</organism>
<evidence type="ECO:0000313" key="1">
    <source>
        <dbReference type="EMBL" id="KAG0687181.1"/>
    </source>
</evidence>
<evidence type="ECO:0000313" key="2">
    <source>
        <dbReference type="Proteomes" id="UP000697127"/>
    </source>
</evidence>
<name>A0A9P7BDT0_9ASCO</name>
<protein>
    <submittedName>
        <fullName evidence="1">Uncharacterized protein</fullName>
    </submittedName>
</protein>
<gene>
    <name evidence="1" type="ORF">C6P40_002764</name>
</gene>
<keyword evidence="2" id="KW-1185">Reference proteome</keyword>
<reference evidence="1" key="1">
    <citation type="submission" date="2020-11" db="EMBL/GenBank/DDBJ databases">
        <title>Kefir isolates.</title>
        <authorList>
            <person name="Marcisauskas S."/>
            <person name="Kim Y."/>
            <person name="Blasche S."/>
        </authorList>
    </citation>
    <scope>NUCLEOTIDE SEQUENCE</scope>
    <source>
        <strain evidence="1">Olga-1</strain>
    </source>
</reference>
<dbReference type="Proteomes" id="UP000697127">
    <property type="component" value="Unassembled WGS sequence"/>
</dbReference>
<proteinExistence type="predicted"/>